<protein>
    <submittedName>
        <fullName evidence="1">Uncharacterized protein</fullName>
    </submittedName>
</protein>
<evidence type="ECO:0000313" key="2">
    <source>
        <dbReference type="Proteomes" id="UP000245674"/>
    </source>
</evidence>
<comment type="caution">
    <text evidence="1">The sequence shown here is derived from an EMBL/GenBank/DDBJ whole genome shotgun (WGS) entry which is preliminary data.</text>
</comment>
<gene>
    <name evidence="1" type="ORF">B0H03_12223</name>
</gene>
<accession>A0ABX5LCR3</accession>
<reference evidence="1 2" key="1">
    <citation type="submission" date="2018-03" db="EMBL/GenBank/DDBJ databases">
        <title>Genomic Encyclopedia of Type Strains, Phase III (KMG-III): the genomes of soil and plant-associated and newly described type strains.</title>
        <authorList>
            <person name="Whitman W."/>
        </authorList>
    </citation>
    <scope>NUCLEOTIDE SEQUENCE [LARGE SCALE GENOMIC DNA]</scope>
    <source>
        <strain evidence="1 2">VKM Ac-1602</strain>
    </source>
</reference>
<proteinExistence type="predicted"/>
<keyword evidence="2" id="KW-1185">Reference proteome</keyword>
<name>A0ABX5LCR3_9MICO</name>
<dbReference type="Proteomes" id="UP000245674">
    <property type="component" value="Unassembled WGS sequence"/>
</dbReference>
<organism evidence="1 2">
    <name type="scientific">Rathayibacter iranicus NCPPB 2253 = VKM Ac-1602</name>
    <dbReference type="NCBI Taxonomy" id="1328868"/>
    <lineage>
        <taxon>Bacteria</taxon>
        <taxon>Bacillati</taxon>
        <taxon>Actinomycetota</taxon>
        <taxon>Actinomycetes</taxon>
        <taxon>Micrococcales</taxon>
        <taxon>Microbacteriaceae</taxon>
        <taxon>Rathayibacter</taxon>
    </lineage>
</organism>
<sequence length="77" mass="8717">MLSVTDTHESISINRILHKPQYLPKCTDLSNWYAEDLEAIALARNDRPQKVLPWKTPAQVFAEQLHSLPESSVESTG</sequence>
<dbReference type="EMBL" id="QGDV01000022">
    <property type="protein sequence ID" value="PWJ60968.1"/>
    <property type="molecule type" value="Genomic_DNA"/>
</dbReference>
<evidence type="ECO:0000313" key="1">
    <source>
        <dbReference type="EMBL" id="PWJ60968.1"/>
    </source>
</evidence>